<dbReference type="GO" id="GO:0004252">
    <property type="term" value="F:serine-type endopeptidase activity"/>
    <property type="evidence" value="ECO:0007669"/>
    <property type="project" value="UniProtKB-UniRule"/>
</dbReference>
<gene>
    <name evidence="8" type="primary">isp_2</name>
    <name evidence="8" type="ORF">LYSIN_00856</name>
</gene>
<dbReference type="PANTHER" id="PTHR43399:SF4">
    <property type="entry name" value="CELL WALL-ASSOCIATED PROTEASE"/>
    <property type="match status" value="1"/>
</dbReference>
<keyword evidence="2 5" id="KW-0645">Protease</keyword>
<evidence type="ECO:0000256" key="6">
    <source>
        <dbReference type="RuleBase" id="RU003355"/>
    </source>
</evidence>
<evidence type="ECO:0000256" key="5">
    <source>
        <dbReference type="PROSITE-ProRule" id="PRU01240"/>
    </source>
</evidence>
<keyword evidence="9" id="KW-1185">Reference proteome</keyword>
<dbReference type="GO" id="GO:0006508">
    <property type="term" value="P:proteolysis"/>
    <property type="evidence" value="ECO:0007669"/>
    <property type="project" value="UniProtKB-KW"/>
</dbReference>
<feature type="active site" description="Charge relay system" evidence="5">
    <location>
        <position position="52"/>
    </location>
</feature>
<proteinExistence type="inferred from homology"/>
<evidence type="ECO:0000313" key="8">
    <source>
        <dbReference type="EMBL" id="POZ56073.1"/>
    </source>
</evidence>
<dbReference type="InterPro" id="IPR015500">
    <property type="entry name" value="Peptidase_S8_subtilisin-rel"/>
</dbReference>
<dbReference type="PROSITE" id="PS00138">
    <property type="entry name" value="SUBTILASE_SER"/>
    <property type="match status" value="1"/>
</dbReference>
<dbReference type="InterPro" id="IPR023827">
    <property type="entry name" value="Peptidase_S8_Asp-AS"/>
</dbReference>
<dbReference type="Proteomes" id="UP000237319">
    <property type="component" value="Unassembled WGS sequence"/>
</dbReference>
<dbReference type="Pfam" id="PF00082">
    <property type="entry name" value="Peptidase_S8"/>
    <property type="match status" value="1"/>
</dbReference>
<evidence type="ECO:0000256" key="3">
    <source>
        <dbReference type="ARBA" id="ARBA00022801"/>
    </source>
</evidence>
<sequence length="308" mass="33356">MIIINRIAFKPYKIQSYKKQQQYPISSIDIIKARDVWEQSNKGQGVVVAIIDTGVDTTHPDLIDKIIGGYNFSSDDGGNKKIYIDYNGHGTHVAGIIAAESKEMGVLGVAPNCKLLILKILNRFGTGSYHGLISALQYIKKWRGPKGEKVQVINLSLGGPIHKDELYTVIKELHTLGIVIVAAAGNEGDGLSTTEEISFPGFYKETLSVGSVNQQLAPSIFSESHLNIDFVAPGEGILSTHLNGEYVELNGTSMATPHVSGATALALQLIKPCTPPLIPAQVKYYFTKNALKLDFPISLVGNGLIQLK</sequence>
<dbReference type="InterPro" id="IPR051048">
    <property type="entry name" value="Peptidase_S8/S53_subtilisin"/>
</dbReference>
<evidence type="ECO:0000313" key="9">
    <source>
        <dbReference type="Proteomes" id="UP000237319"/>
    </source>
</evidence>
<comment type="caution">
    <text evidence="8">The sequence shown here is derived from an EMBL/GenBank/DDBJ whole genome shotgun (WGS) entry which is preliminary data.</text>
</comment>
<evidence type="ECO:0000256" key="1">
    <source>
        <dbReference type="ARBA" id="ARBA00011073"/>
    </source>
</evidence>
<dbReference type="PRINTS" id="PR00723">
    <property type="entry name" value="SUBTILISIN"/>
</dbReference>
<dbReference type="EMBL" id="PGLV01000001">
    <property type="protein sequence ID" value="POZ56073.1"/>
    <property type="molecule type" value="Genomic_DNA"/>
</dbReference>
<keyword evidence="3 5" id="KW-0378">Hydrolase</keyword>
<dbReference type="CDD" id="cd07477">
    <property type="entry name" value="Peptidases_S8_Subtilisin_subset"/>
    <property type="match status" value="1"/>
</dbReference>
<keyword evidence="4 5" id="KW-0720">Serine protease</keyword>
<dbReference type="EC" id="3.4.21.-" evidence="8"/>
<dbReference type="InterPro" id="IPR034202">
    <property type="entry name" value="Subtilisin_Carlsberg-like"/>
</dbReference>
<evidence type="ECO:0000256" key="2">
    <source>
        <dbReference type="ARBA" id="ARBA00022670"/>
    </source>
</evidence>
<dbReference type="Gene3D" id="3.40.50.200">
    <property type="entry name" value="Peptidase S8/S53 domain"/>
    <property type="match status" value="1"/>
</dbReference>
<comment type="similarity">
    <text evidence="1 5 6">Belongs to the peptidase S8 family.</text>
</comment>
<accession>A0A2S5CZ34</accession>
<dbReference type="InterPro" id="IPR022398">
    <property type="entry name" value="Peptidase_S8_His-AS"/>
</dbReference>
<organism evidence="8 9">
    <name type="scientific">Lysinibacillus sphaericus</name>
    <name type="common">Bacillus sphaericus</name>
    <dbReference type="NCBI Taxonomy" id="1421"/>
    <lineage>
        <taxon>Bacteria</taxon>
        <taxon>Bacillati</taxon>
        <taxon>Bacillota</taxon>
        <taxon>Bacilli</taxon>
        <taxon>Bacillales</taxon>
        <taxon>Bacillaceae</taxon>
        <taxon>Lysinibacillus</taxon>
    </lineage>
</organism>
<dbReference type="SUPFAM" id="SSF52743">
    <property type="entry name" value="Subtilisin-like"/>
    <property type="match status" value="1"/>
</dbReference>
<dbReference type="PROSITE" id="PS00136">
    <property type="entry name" value="SUBTILASE_ASP"/>
    <property type="match status" value="1"/>
</dbReference>
<feature type="active site" description="Charge relay system" evidence="5">
    <location>
        <position position="89"/>
    </location>
</feature>
<dbReference type="InterPro" id="IPR000209">
    <property type="entry name" value="Peptidase_S8/S53_dom"/>
</dbReference>
<protein>
    <submittedName>
        <fullName evidence="8">Intracellular serine protease</fullName>
        <ecNumber evidence="8">3.4.21.-</ecNumber>
    </submittedName>
</protein>
<evidence type="ECO:0000256" key="4">
    <source>
        <dbReference type="ARBA" id="ARBA00022825"/>
    </source>
</evidence>
<dbReference type="RefSeq" id="WP_181020891.1">
    <property type="nucleotide sequence ID" value="NZ_CP194323.1"/>
</dbReference>
<dbReference type="InterPro" id="IPR023828">
    <property type="entry name" value="Peptidase_S8_Ser-AS"/>
</dbReference>
<dbReference type="AlphaFoldDB" id="A0A2S5CZ34"/>
<reference evidence="8 9" key="1">
    <citation type="submission" date="2017-11" db="EMBL/GenBank/DDBJ databases">
        <title>Genome sequence of Lysinibacillus sphaericus, a lignin-degrading bacteria isolated from municipal solid waste soil.</title>
        <authorList>
            <person name="Persinoti G.F."/>
            <person name="Paixao D.A."/>
            <person name="Bugg T.D."/>
            <person name="Squina F.M."/>
        </authorList>
    </citation>
    <scope>NUCLEOTIDE SEQUENCE [LARGE SCALE GENOMIC DNA]</scope>
    <source>
        <strain evidence="8 9">A1</strain>
    </source>
</reference>
<dbReference type="InterPro" id="IPR036852">
    <property type="entry name" value="Peptidase_S8/S53_dom_sf"/>
</dbReference>
<dbReference type="PANTHER" id="PTHR43399">
    <property type="entry name" value="SUBTILISIN-RELATED"/>
    <property type="match status" value="1"/>
</dbReference>
<name>A0A2S5CZ34_LYSSH</name>
<evidence type="ECO:0000259" key="7">
    <source>
        <dbReference type="Pfam" id="PF00082"/>
    </source>
</evidence>
<feature type="active site" description="Charge relay system" evidence="5">
    <location>
        <position position="253"/>
    </location>
</feature>
<dbReference type="PROSITE" id="PS51892">
    <property type="entry name" value="SUBTILASE"/>
    <property type="match status" value="1"/>
</dbReference>
<dbReference type="PROSITE" id="PS00137">
    <property type="entry name" value="SUBTILASE_HIS"/>
    <property type="match status" value="1"/>
</dbReference>
<feature type="domain" description="Peptidase S8/S53" evidence="7">
    <location>
        <begin position="43"/>
        <end position="291"/>
    </location>
</feature>